<proteinExistence type="predicted"/>
<evidence type="ECO:0000256" key="1">
    <source>
        <dbReference type="SAM" id="SignalP"/>
    </source>
</evidence>
<keyword evidence="3" id="KW-1185">Reference proteome</keyword>
<feature type="signal peptide" evidence="1">
    <location>
        <begin position="1"/>
        <end position="18"/>
    </location>
</feature>
<accession>A0A4Q7NNB1</accession>
<dbReference type="EMBL" id="SGXC01000001">
    <property type="protein sequence ID" value="RZS86030.1"/>
    <property type="molecule type" value="Genomic_DNA"/>
</dbReference>
<dbReference type="RefSeq" id="WP_207221936.1">
    <property type="nucleotide sequence ID" value="NZ_SGXC01000001.1"/>
</dbReference>
<dbReference type="Proteomes" id="UP000292445">
    <property type="component" value="Unassembled WGS sequence"/>
</dbReference>
<name>A0A4Q7NNB1_9BURK</name>
<gene>
    <name evidence="2" type="ORF">EV675_2063</name>
</gene>
<sequence>MSKSLTALCAALMAASLAACGGGGGDDSGGGGGGGGGGGDGKTLSEKQIWYGHETAFSAVSLHQAFEPMLENGIVIGRDGTPECLDGGTVSGVWTDADDSGTLSAGDSVALTMNDCRVSDNGIPFTGKATVDFDQVEGDLLEEESDWTLAARVTLGEGASFDGTSASGTASVKASNDVSSAEPKGQRAEFDIPSLVLTEDGGAVTMKFKDYAVAVAYDPGTDADTYSRISFSVGGSDPVLGPDYAYDASMTETVLFSHEAGGFLAGAFATKTSAETITTRFLADGNAPGTVTFSSSLGGSKTMSYREFDDL</sequence>
<organism evidence="2 3">
    <name type="scientific">Pigmentiphaga kullae</name>
    <dbReference type="NCBI Taxonomy" id="151784"/>
    <lineage>
        <taxon>Bacteria</taxon>
        <taxon>Pseudomonadati</taxon>
        <taxon>Pseudomonadota</taxon>
        <taxon>Betaproteobacteria</taxon>
        <taxon>Burkholderiales</taxon>
        <taxon>Alcaligenaceae</taxon>
        <taxon>Pigmentiphaga</taxon>
    </lineage>
</organism>
<feature type="chain" id="PRO_5021024555" description="Lipoprotein" evidence="1">
    <location>
        <begin position="19"/>
        <end position="311"/>
    </location>
</feature>
<evidence type="ECO:0000313" key="2">
    <source>
        <dbReference type="EMBL" id="RZS86030.1"/>
    </source>
</evidence>
<dbReference type="PROSITE" id="PS51257">
    <property type="entry name" value="PROKAR_LIPOPROTEIN"/>
    <property type="match status" value="1"/>
</dbReference>
<evidence type="ECO:0000313" key="3">
    <source>
        <dbReference type="Proteomes" id="UP000292445"/>
    </source>
</evidence>
<reference evidence="2 3" key="1">
    <citation type="submission" date="2019-02" db="EMBL/GenBank/DDBJ databases">
        <title>Genomic Encyclopedia of Type Strains, Phase IV (KMG-IV): sequencing the most valuable type-strain genomes for metagenomic binning, comparative biology and taxonomic classification.</title>
        <authorList>
            <person name="Goeker M."/>
        </authorList>
    </citation>
    <scope>NUCLEOTIDE SEQUENCE [LARGE SCALE GENOMIC DNA]</scope>
    <source>
        <strain evidence="2 3">K24</strain>
    </source>
</reference>
<keyword evidence="1" id="KW-0732">Signal</keyword>
<comment type="caution">
    <text evidence="2">The sequence shown here is derived from an EMBL/GenBank/DDBJ whole genome shotgun (WGS) entry which is preliminary data.</text>
</comment>
<protein>
    <recommendedName>
        <fullName evidence="4">Lipoprotein</fullName>
    </recommendedName>
</protein>
<evidence type="ECO:0008006" key="4">
    <source>
        <dbReference type="Google" id="ProtNLM"/>
    </source>
</evidence>
<dbReference type="AlphaFoldDB" id="A0A4Q7NNB1"/>